<evidence type="ECO:0000313" key="2">
    <source>
        <dbReference type="EMBL" id="KAK7943878.1"/>
    </source>
</evidence>
<feature type="compositionally biased region" description="Gly residues" evidence="1">
    <location>
        <begin position="157"/>
        <end position="191"/>
    </location>
</feature>
<keyword evidence="3" id="KW-1185">Reference proteome</keyword>
<dbReference type="Proteomes" id="UP001391051">
    <property type="component" value="Unassembled WGS sequence"/>
</dbReference>
<evidence type="ECO:0000256" key="1">
    <source>
        <dbReference type="SAM" id="MobiDB-lite"/>
    </source>
</evidence>
<dbReference type="EMBL" id="JAQQWE010000008">
    <property type="protein sequence ID" value="KAK7943878.1"/>
    <property type="molecule type" value="Genomic_DNA"/>
</dbReference>
<organism evidence="2 3">
    <name type="scientific">Apiospora aurea</name>
    <dbReference type="NCBI Taxonomy" id="335848"/>
    <lineage>
        <taxon>Eukaryota</taxon>
        <taxon>Fungi</taxon>
        <taxon>Dikarya</taxon>
        <taxon>Ascomycota</taxon>
        <taxon>Pezizomycotina</taxon>
        <taxon>Sordariomycetes</taxon>
        <taxon>Xylariomycetidae</taxon>
        <taxon>Amphisphaeriales</taxon>
        <taxon>Apiosporaceae</taxon>
        <taxon>Apiospora</taxon>
    </lineage>
</organism>
<comment type="caution">
    <text evidence="2">The sequence shown here is derived from an EMBL/GenBank/DDBJ whole genome shotgun (WGS) entry which is preliminary data.</text>
</comment>
<feature type="compositionally biased region" description="Basic and acidic residues" evidence="1">
    <location>
        <begin position="143"/>
        <end position="153"/>
    </location>
</feature>
<name>A0ABR1Q1K1_9PEZI</name>
<sequence length="261" mass="26273">MQRRTKSTGANNSAWCSSRGNAISRSVCCRLAVRPVEPRSVLVSSVDPIAAKVALAIPGTREGLTIGGAVRVGAEVAVDAPGRVDGVGVVDVNLAAVRPGEARGRALLEAVLEGGRLGAVGHGHAAGLDDDLLREAVGVVGRHVGEGDGADHRGRGRGGVGVGDGHGRDGLGCGRGGGARRGGDGGQARGRGGGRDSLGAGRDGLGRGRHRRGYGDGLRRGRGGAGEAAARRGDDIVGEAAECCFPELENDGRLTFLMMMG</sequence>
<dbReference type="RefSeq" id="XP_066695909.1">
    <property type="nucleotide sequence ID" value="XM_066849213.1"/>
</dbReference>
<protein>
    <submittedName>
        <fullName evidence="2">Uncharacterized protein</fullName>
    </submittedName>
</protein>
<accession>A0ABR1Q1K1</accession>
<dbReference type="GeneID" id="92082275"/>
<reference evidence="2 3" key="1">
    <citation type="submission" date="2023-01" db="EMBL/GenBank/DDBJ databases">
        <title>Analysis of 21 Apiospora genomes using comparative genomics revels a genus with tremendous synthesis potential of carbohydrate active enzymes and secondary metabolites.</title>
        <authorList>
            <person name="Sorensen T."/>
        </authorList>
    </citation>
    <scope>NUCLEOTIDE SEQUENCE [LARGE SCALE GENOMIC DNA]</scope>
    <source>
        <strain evidence="2 3">CBS 24483</strain>
    </source>
</reference>
<gene>
    <name evidence="2" type="ORF">PG986_012991</name>
</gene>
<evidence type="ECO:0000313" key="3">
    <source>
        <dbReference type="Proteomes" id="UP001391051"/>
    </source>
</evidence>
<feature type="region of interest" description="Disordered" evidence="1">
    <location>
        <begin position="143"/>
        <end position="227"/>
    </location>
</feature>
<proteinExistence type="predicted"/>